<evidence type="ECO:0000256" key="1">
    <source>
        <dbReference type="ARBA" id="ARBA00005228"/>
    </source>
</evidence>
<dbReference type="InterPro" id="IPR029058">
    <property type="entry name" value="AB_hydrolase_fold"/>
</dbReference>
<dbReference type="AlphaFoldDB" id="A0AAW2YTR6"/>
<evidence type="ECO:0000313" key="7">
    <source>
        <dbReference type="EMBL" id="KAL0480346.1"/>
    </source>
</evidence>
<sequence length="774" mass="88561">MVYTRRVAILFILAVLFIGYVVAFDDFESVLDYDTMNVEGSYIPEQDESAETLSFVEDLKKAFQGKIFKAPASIKPTQRVKVEAGKDKKDKKSADSDAKKPKGTKSGKKKIYRKESSVEDTWKMLKPLFGLVGIGGASFHPYKNELIYVSNEPGVLQIYRTKYDRNKKIAGKPQRLVTTKNRCSAPRYLFDGSILYLHDRGGNENFQIGMITNKDKHVWLTDNLKAKHLINTVTKNHMYYQTNSRDKKKFDIYRRSFPLESSHATNELIYTPDEGIARASLVSSDETKIILSQHYSNVHSEILLLDLIDKTVKSLTKPLSGDAHYRWQPVKFLNKQHTKLLVKTDFQGEFLRLAIIEFDNDIKNDKPVFRTIPAMERIKHDVTGMTSNYRTKFSYIELNKNGYSELIRVRVRENGFKHVDTMALPLRKGVIAHGDARSFGHGMSIAKDGHLMAISMTSSQHPVNLYMLNLSHKRASQPRRLRKQNKNATVAKYWTLFPDRLPKQVLGVNFIQETSHFFKSFDGTPIQYFLFKPDTKPPEDGFPVIVKLHGGPESQSRPTFNAITQFLVKSGFAVAYPNIRGSRGYGKKFLDADNQDKRLDAIHDVKMTAMHVGNKKNMNAGRLVVMGGSYGGYATQLSVVTYPELWKAGVSVVGMSNLETFFKHTAEWRRRLRYQEYGNYHTQIDLLRKISPINHVEKIKCPLFIIQGENDERVPVSEARQMYERLKQVGKEAGKQRVTKSVLLTFPDEGHGLSKKANREKAYKKLMTWLKEIV</sequence>
<name>A0AAW2YTR6_9EUKA</name>
<protein>
    <recommendedName>
        <fullName evidence="3">Prolyl endopeptidase</fullName>
        <ecNumber evidence="3">3.4.21.-</ecNumber>
    </recommendedName>
</protein>
<feature type="domain" description="Peptidase S9 prolyl oligopeptidase catalytic" evidence="6">
    <location>
        <begin position="559"/>
        <end position="772"/>
    </location>
</feature>
<evidence type="ECO:0000313" key="8">
    <source>
        <dbReference type="Proteomes" id="UP001431209"/>
    </source>
</evidence>
<evidence type="ECO:0000259" key="6">
    <source>
        <dbReference type="Pfam" id="PF00326"/>
    </source>
</evidence>
<keyword evidence="3" id="KW-0645">Protease</keyword>
<proteinExistence type="inferred from homology"/>
<dbReference type="Pfam" id="PF00326">
    <property type="entry name" value="Peptidase_S9"/>
    <property type="match status" value="1"/>
</dbReference>
<feature type="compositionally biased region" description="Basic residues" evidence="4">
    <location>
        <begin position="101"/>
        <end position="110"/>
    </location>
</feature>
<feature type="signal peptide" evidence="5">
    <location>
        <begin position="1"/>
        <end position="23"/>
    </location>
</feature>
<evidence type="ECO:0000256" key="5">
    <source>
        <dbReference type="SAM" id="SignalP"/>
    </source>
</evidence>
<dbReference type="PANTHER" id="PTHR42776">
    <property type="entry name" value="SERINE PEPTIDASE S9 FAMILY MEMBER"/>
    <property type="match status" value="1"/>
</dbReference>
<accession>A0AAW2YTR6</accession>
<organism evidence="7 8">
    <name type="scientific">Acrasis kona</name>
    <dbReference type="NCBI Taxonomy" id="1008807"/>
    <lineage>
        <taxon>Eukaryota</taxon>
        <taxon>Discoba</taxon>
        <taxon>Heterolobosea</taxon>
        <taxon>Tetramitia</taxon>
        <taxon>Eutetramitia</taxon>
        <taxon>Acrasidae</taxon>
        <taxon>Acrasis</taxon>
    </lineage>
</organism>
<dbReference type="GO" id="GO:0004252">
    <property type="term" value="F:serine-type endopeptidase activity"/>
    <property type="evidence" value="ECO:0007669"/>
    <property type="project" value="UniProtKB-UniRule"/>
</dbReference>
<dbReference type="PANTHER" id="PTHR42776:SF27">
    <property type="entry name" value="DIPEPTIDYL PEPTIDASE FAMILY MEMBER 6"/>
    <property type="match status" value="1"/>
</dbReference>
<gene>
    <name evidence="7" type="ORF">AKO1_007143</name>
</gene>
<feature type="chain" id="PRO_5043520301" description="Prolyl endopeptidase" evidence="5">
    <location>
        <begin position="24"/>
        <end position="774"/>
    </location>
</feature>
<dbReference type="SUPFAM" id="SSF82171">
    <property type="entry name" value="DPP6 N-terminal domain-like"/>
    <property type="match status" value="1"/>
</dbReference>
<reference evidence="7 8" key="1">
    <citation type="submission" date="2024-03" db="EMBL/GenBank/DDBJ databases">
        <title>The Acrasis kona genome and developmental transcriptomes reveal deep origins of eukaryotic multicellular pathways.</title>
        <authorList>
            <person name="Sheikh S."/>
            <person name="Fu C.-J."/>
            <person name="Brown M.W."/>
            <person name="Baldauf S.L."/>
        </authorList>
    </citation>
    <scope>NUCLEOTIDE SEQUENCE [LARGE SCALE GENOMIC DNA]</scope>
    <source>
        <strain evidence="7 8">ATCC MYA-3509</strain>
    </source>
</reference>
<dbReference type="InterPro" id="IPR001375">
    <property type="entry name" value="Peptidase_S9_cat"/>
</dbReference>
<keyword evidence="2 3" id="KW-0378">Hydrolase</keyword>
<dbReference type="EMBL" id="JAOPGA020000651">
    <property type="protein sequence ID" value="KAL0480346.1"/>
    <property type="molecule type" value="Genomic_DNA"/>
</dbReference>
<dbReference type="InterPro" id="IPR002470">
    <property type="entry name" value="Peptidase_S9A"/>
</dbReference>
<comment type="similarity">
    <text evidence="1 3">Belongs to the peptidase S9A family.</text>
</comment>
<dbReference type="SUPFAM" id="SSF53474">
    <property type="entry name" value="alpha/beta-Hydrolases"/>
    <property type="match status" value="1"/>
</dbReference>
<dbReference type="GO" id="GO:0006508">
    <property type="term" value="P:proteolysis"/>
    <property type="evidence" value="ECO:0007669"/>
    <property type="project" value="UniProtKB-KW"/>
</dbReference>
<comment type="caution">
    <text evidence="7">The sequence shown here is derived from an EMBL/GenBank/DDBJ whole genome shotgun (WGS) entry which is preliminary data.</text>
</comment>
<dbReference type="Gene3D" id="3.40.50.1820">
    <property type="entry name" value="alpha/beta hydrolase"/>
    <property type="match status" value="1"/>
</dbReference>
<dbReference type="Proteomes" id="UP001431209">
    <property type="component" value="Unassembled WGS sequence"/>
</dbReference>
<feature type="compositionally biased region" description="Basic and acidic residues" evidence="4">
    <location>
        <begin position="80"/>
        <end position="100"/>
    </location>
</feature>
<evidence type="ECO:0000256" key="2">
    <source>
        <dbReference type="ARBA" id="ARBA00022801"/>
    </source>
</evidence>
<dbReference type="EC" id="3.4.21.-" evidence="3"/>
<keyword evidence="3" id="KW-0720">Serine protease</keyword>
<keyword evidence="8" id="KW-1185">Reference proteome</keyword>
<evidence type="ECO:0000256" key="3">
    <source>
        <dbReference type="RuleBase" id="RU368024"/>
    </source>
</evidence>
<evidence type="ECO:0000256" key="4">
    <source>
        <dbReference type="SAM" id="MobiDB-lite"/>
    </source>
</evidence>
<dbReference type="PRINTS" id="PR00862">
    <property type="entry name" value="PROLIGOPTASE"/>
</dbReference>
<feature type="region of interest" description="Disordered" evidence="4">
    <location>
        <begin position="78"/>
        <end position="110"/>
    </location>
</feature>
<keyword evidence="5" id="KW-0732">Signal</keyword>